<keyword evidence="1" id="KW-1133">Transmembrane helix</keyword>
<evidence type="ECO:0000256" key="1">
    <source>
        <dbReference type="SAM" id="Phobius"/>
    </source>
</evidence>
<comment type="caution">
    <text evidence="2">The sequence shown here is derived from an EMBL/GenBank/DDBJ whole genome shotgun (WGS) entry which is preliminary data.</text>
</comment>
<gene>
    <name evidence="2" type="ORF">ACFPQ9_18880</name>
</gene>
<keyword evidence="1" id="KW-0472">Membrane</keyword>
<name>A0ABW0CKY3_STRCD</name>
<feature type="transmembrane region" description="Helical" evidence="1">
    <location>
        <begin position="383"/>
        <end position="404"/>
    </location>
</feature>
<organism evidence="2 3">
    <name type="scientific">Streptomyces coerulescens</name>
    <dbReference type="NCBI Taxonomy" id="29304"/>
    <lineage>
        <taxon>Bacteria</taxon>
        <taxon>Bacillati</taxon>
        <taxon>Actinomycetota</taxon>
        <taxon>Actinomycetes</taxon>
        <taxon>Kitasatosporales</taxon>
        <taxon>Streptomycetaceae</taxon>
        <taxon>Streptomyces</taxon>
    </lineage>
</organism>
<dbReference type="RefSeq" id="WP_380854249.1">
    <property type="nucleotide sequence ID" value="NZ_JBHSKM010000011.1"/>
</dbReference>
<keyword evidence="1" id="KW-0812">Transmembrane</keyword>
<accession>A0ABW0CKY3</accession>
<dbReference type="EMBL" id="JBHSKM010000011">
    <property type="protein sequence ID" value="MFC5215908.1"/>
    <property type="molecule type" value="Genomic_DNA"/>
</dbReference>
<reference evidence="3" key="1">
    <citation type="journal article" date="2019" name="Int. J. Syst. Evol. Microbiol.">
        <title>The Global Catalogue of Microorganisms (GCM) 10K type strain sequencing project: providing services to taxonomists for standard genome sequencing and annotation.</title>
        <authorList>
            <consortium name="The Broad Institute Genomics Platform"/>
            <consortium name="The Broad Institute Genome Sequencing Center for Infectious Disease"/>
            <person name="Wu L."/>
            <person name="Ma J."/>
        </authorList>
    </citation>
    <scope>NUCLEOTIDE SEQUENCE [LARGE SCALE GENOMIC DNA]</scope>
    <source>
        <strain evidence="3">KCTC 42586</strain>
    </source>
</reference>
<dbReference type="Proteomes" id="UP001596263">
    <property type="component" value="Unassembled WGS sequence"/>
</dbReference>
<evidence type="ECO:0008006" key="4">
    <source>
        <dbReference type="Google" id="ProtNLM"/>
    </source>
</evidence>
<proteinExistence type="predicted"/>
<evidence type="ECO:0000313" key="2">
    <source>
        <dbReference type="EMBL" id="MFC5215908.1"/>
    </source>
</evidence>
<protein>
    <recommendedName>
        <fullName evidence="4">Aromatic ring-opening dioxygenase LigA</fullName>
    </recommendedName>
</protein>
<keyword evidence="3" id="KW-1185">Reference proteome</keyword>
<feature type="transmembrane region" description="Helical" evidence="1">
    <location>
        <begin position="251"/>
        <end position="271"/>
    </location>
</feature>
<feature type="transmembrane region" description="Helical" evidence="1">
    <location>
        <begin position="299"/>
        <end position="317"/>
    </location>
</feature>
<sequence length="422" mass="45241">MSNPPQGDRAGKIVRSTASAVLIVLACILVPVTVITVWVHDIALDTDRYVKTMKPLATDRDIEDAVRHRLVDAVDVRVNGKQITTDISNWLKSQGLPPRAADAVKALAPQVDEAANAAADQVAKRFVESDRFEKLWVTANRTAHSAVVHALTGKGRGAIGVEEGTVTLDVGTAVEQVKKELVDAGVQVASHVPTVEKQVVLFKSDKLDQFQDAAHALDLAGYWMPVITLLLGAAGVLLARRRRRALAKAALGAAFGCLVVAIALVVARRYYLDHLPPTVLSEPAAASVFDTLLRFLKDTLRTVIVLGVVVALGAYFAGPGRLPRAVRGWAEQGADSTARWTGSHGITTGRVGTWTEANRKWLTIGVLLLITLVYALWNNPTVLTVVVLVIILLAALVVIALLAADGRRTPPTTAEQQETPTH</sequence>
<feature type="transmembrane region" description="Helical" evidence="1">
    <location>
        <begin position="220"/>
        <end position="239"/>
    </location>
</feature>
<feature type="transmembrane region" description="Helical" evidence="1">
    <location>
        <begin position="20"/>
        <end position="39"/>
    </location>
</feature>
<feature type="transmembrane region" description="Helical" evidence="1">
    <location>
        <begin position="360"/>
        <end position="377"/>
    </location>
</feature>
<evidence type="ECO:0000313" key="3">
    <source>
        <dbReference type="Proteomes" id="UP001596263"/>
    </source>
</evidence>